<evidence type="ECO:0000313" key="3">
    <source>
        <dbReference type="Proteomes" id="UP000219452"/>
    </source>
</evidence>
<dbReference type="Pfam" id="PF04734">
    <property type="entry name" value="Ceramidase_alk"/>
    <property type="match status" value="1"/>
</dbReference>
<protein>
    <submittedName>
        <fullName evidence="2">Neutral/alkaline non-lysosomal ceramidase, N-terminal</fullName>
    </submittedName>
</protein>
<evidence type="ECO:0000259" key="1">
    <source>
        <dbReference type="Pfam" id="PF04734"/>
    </source>
</evidence>
<sequence length="454" mass="50064">MKQQLRFIWLIVLIGLPGSSALAKGWKAGVARVVITPTTAQWLAGYASRTHASDGKLHDLWAKAVALEDENGKQAVLVTTDMLGFPKAMSDRIRDRLNSQFRLSKAQIILNSSHTHSGPVLDRSLQDVYPLDAAQQAIIDRYSRQFEAQIISLVGEALRTMEPVTLFAQNGVTRFQVNRRNNKEGALLEQTELKGPNDYAVPVIKVLTATGTLKAIVFGYACHPTVLDLYQWSGDYAGFAQLALEQEHPGVTALFFQGAAGDQNPLPRRTISLARQYGRELAAAVDRVLDEPMRSLPAQLRTAYSEIDLPLSAPPTAADLTKLTIDGPPHITRWANRMLTEMKQGKPFLTHYPYPLQVWQLGNQPILSFGGELVIEYALVCKKRFGPDIFVMGYANDVMGYIPSATILLEGGYEGASSQMVYGLPSPWAASVPNLIYDEINRLADQVGVPRVNH</sequence>
<dbReference type="InterPro" id="IPR031329">
    <property type="entry name" value="NEUT/ALK_ceramidase_N"/>
</dbReference>
<dbReference type="AlphaFoldDB" id="A0A286G0X6"/>
<reference evidence="3" key="1">
    <citation type="submission" date="2017-09" db="EMBL/GenBank/DDBJ databases">
        <authorList>
            <person name="Varghese N."/>
            <person name="Submissions S."/>
        </authorList>
    </citation>
    <scope>NUCLEOTIDE SEQUENCE [LARGE SCALE GENOMIC DNA]</scope>
    <source>
        <strain evidence="3">DSM 29961</strain>
    </source>
</reference>
<name>A0A286G0X6_9BACT</name>
<gene>
    <name evidence="2" type="ORF">SAMN06269250_2980</name>
</gene>
<accession>A0A286G0X6</accession>
<dbReference type="Proteomes" id="UP000219452">
    <property type="component" value="Unassembled WGS sequence"/>
</dbReference>
<evidence type="ECO:0000313" key="2">
    <source>
        <dbReference type="EMBL" id="SOD89191.1"/>
    </source>
</evidence>
<feature type="domain" description="Neutral/alkaline non-lysosomal ceramidase N-terminal" evidence="1">
    <location>
        <begin position="28"/>
        <end position="252"/>
    </location>
</feature>
<dbReference type="OrthoDB" id="2579961at2"/>
<dbReference type="EMBL" id="OCNH01000002">
    <property type="protein sequence ID" value="SOD89191.1"/>
    <property type="molecule type" value="Genomic_DNA"/>
</dbReference>
<proteinExistence type="predicted"/>
<keyword evidence="3" id="KW-1185">Reference proteome</keyword>
<organism evidence="2 3">
    <name type="scientific">Spirosoma fluviale</name>
    <dbReference type="NCBI Taxonomy" id="1597977"/>
    <lineage>
        <taxon>Bacteria</taxon>
        <taxon>Pseudomonadati</taxon>
        <taxon>Bacteroidota</taxon>
        <taxon>Cytophagia</taxon>
        <taxon>Cytophagales</taxon>
        <taxon>Cytophagaceae</taxon>
        <taxon>Spirosoma</taxon>
    </lineage>
</organism>
<dbReference type="RefSeq" id="WP_097126580.1">
    <property type="nucleotide sequence ID" value="NZ_OCNH01000002.1"/>
</dbReference>